<reference evidence="1" key="1">
    <citation type="journal article" date="2023" name="G3 (Bethesda)">
        <title>A reference genome for the long-term kleptoplast-retaining sea slug Elysia crispata morphotype clarki.</title>
        <authorList>
            <person name="Eastman K.E."/>
            <person name="Pendleton A.L."/>
            <person name="Shaikh M.A."/>
            <person name="Suttiyut T."/>
            <person name="Ogas R."/>
            <person name="Tomko P."/>
            <person name="Gavelis G."/>
            <person name="Widhalm J.R."/>
            <person name="Wisecaver J.H."/>
        </authorList>
    </citation>
    <scope>NUCLEOTIDE SEQUENCE</scope>
    <source>
        <strain evidence="1">ECLA1</strain>
    </source>
</reference>
<dbReference type="Proteomes" id="UP001283361">
    <property type="component" value="Unassembled WGS sequence"/>
</dbReference>
<organism evidence="1 2">
    <name type="scientific">Elysia crispata</name>
    <name type="common">lettuce slug</name>
    <dbReference type="NCBI Taxonomy" id="231223"/>
    <lineage>
        <taxon>Eukaryota</taxon>
        <taxon>Metazoa</taxon>
        <taxon>Spiralia</taxon>
        <taxon>Lophotrochozoa</taxon>
        <taxon>Mollusca</taxon>
        <taxon>Gastropoda</taxon>
        <taxon>Heterobranchia</taxon>
        <taxon>Euthyneura</taxon>
        <taxon>Panpulmonata</taxon>
        <taxon>Sacoglossa</taxon>
        <taxon>Placobranchoidea</taxon>
        <taxon>Plakobranchidae</taxon>
        <taxon>Elysia</taxon>
    </lineage>
</organism>
<sequence length="139" mass="15583">MEFEGLSVCIPRLPSAGQHHIPLLSASLSALVVCRGCPPLTLATRAACVNTAERRACLFHPPLPFPDLTNFSRRRLVAWRTLKYRHFSSTPSQHNKTLYDGTVDEVVIQGTSVTTKNRKLHVLTESQHSYPLYPYVLLT</sequence>
<accession>A0AAE1ABW8</accession>
<dbReference type="AlphaFoldDB" id="A0AAE1ABW8"/>
<dbReference type="EMBL" id="JAWDGP010002216">
    <property type="protein sequence ID" value="KAK3784743.1"/>
    <property type="molecule type" value="Genomic_DNA"/>
</dbReference>
<evidence type="ECO:0000313" key="1">
    <source>
        <dbReference type="EMBL" id="KAK3784743.1"/>
    </source>
</evidence>
<keyword evidence="2" id="KW-1185">Reference proteome</keyword>
<evidence type="ECO:0000313" key="2">
    <source>
        <dbReference type="Proteomes" id="UP001283361"/>
    </source>
</evidence>
<protein>
    <submittedName>
        <fullName evidence="1">Uncharacterized protein</fullName>
    </submittedName>
</protein>
<gene>
    <name evidence="1" type="ORF">RRG08_032196</name>
</gene>
<comment type="caution">
    <text evidence="1">The sequence shown here is derived from an EMBL/GenBank/DDBJ whole genome shotgun (WGS) entry which is preliminary data.</text>
</comment>
<name>A0AAE1ABW8_9GAST</name>
<proteinExistence type="predicted"/>